<evidence type="ECO:0000256" key="1">
    <source>
        <dbReference type="SAM" id="MobiDB-lite"/>
    </source>
</evidence>
<name>A0AAD8CA41_BIOPF</name>
<accession>A0AAD8CA41</accession>
<feature type="compositionally biased region" description="Acidic residues" evidence="1">
    <location>
        <begin position="177"/>
        <end position="187"/>
    </location>
</feature>
<evidence type="ECO:0000313" key="4">
    <source>
        <dbReference type="Proteomes" id="UP001233172"/>
    </source>
</evidence>
<sequence>MTLTCGLEQKIQILSVMYGYPAGQTCPFDEHPFICQSHNKEKVVSICNGLSTCDITVDSNAFENPCRNPVWKLATVHYKCLETVNAVFAMEGMAMTLKCNGNERIKVVSGTYSRLSSAPNNVDVTETISKRCNNQRSCTWEVRKSQIGKQSFKEQILAESQVTKRQTKSRNSRDTDYPDTDSPDTDSPDTVFPDTDSPDTGSNRHDCHLDNEKIVFQISKKEI</sequence>
<dbReference type="InterPro" id="IPR000922">
    <property type="entry name" value="Lectin_gal-bd_dom"/>
</dbReference>
<protein>
    <submittedName>
        <fullName evidence="3">Rhamnose-binding lectin</fullName>
    </submittedName>
</protein>
<feature type="compositionally biased region" description="Low complexity" evidence="1">
    <location>
        <begin position="188"/>
        <end position="200"/>
    </location>
</feature>
<organism evidence="3 4">
    <name type="scientific">Biomphalaria pfeifferi</name>
    <name type="common">Bloodfluke planorb</name>
    <name type="synonym">Freshwater snail</name>
    <dbReference type="NCBI Taxonomy" id="112525"/>
    <lineage>
        <taxon>Eukaryota</taxon>
        <taxon>Metazoa</taxon>
        <taxon>Spiralia</taxon>
        <taxon>Lophotrochozoa</taxon>
        <taxon>Mollusca</taxon>
        <taxon>Gastropoda</taxon>
        <taxon>Heterobranchia</taxon>
        <taxon>Euthyneura</taxon>
        <taxon>Panpulmonata</taxon>
        <taxon>Hygrophila</taxon>
        <taxon>Lymnaeoidea</taxon>
        <taxon>Planorbidae</taxon>
        <taxon>Biomphalaria</taxon>
    </lineage>
</organism>
<feature type="region of interest" description="Disordered" evidence="1">
    <location>
        <begin position="157"/>
        <end position="209"/>
    </location>
</feature>
<dbReference type="AlphaFoldDB" id="A0AAD8CA41"/>
<dbReference type="Gene3D" id="2.60.120.740">
    <property type="match status" value="2"/>
</dbReference>
<proteinExistence type="predicted"/>
<feature type="domain" description="SUEL-type lectin" evidence="2">
    <location>
        <begin position="3"/>
        <end position="80"/>
    </location>
</feature>
<dbReference type="EMBL" id="JASAOG010000004">
    <property type="protein sequence ID" value="KAK0068618.1"/>
    <property type="molecule type" value="Genomic_DNA"/>
</dbReference>
<keyword evidence="4" id="KW-1185">Reference proteome</keyword>
<dbReference type="GO" id="GO:0030246">
    <property type="term" value="F:carbohydrate binding"/>
    <property type="evidence" value="ECO:0007669"/>
    <property type="project" value="InterPro"/>
</dbReference>
<evidence type="ECO:0000259" key="2">
    <source>
        <dbReference type="Pfam" id="PF02140"/>
    </source>
</evidence>
<dbReference type="PANTHER" id="PTHR46780">
    <property type="entry name" value="PROTEIN EVA-1"/>
    <property type="match status" value="1"/>
</dbReference>
<gene>
    <name evidence="3" type="ORF">Bpfe_001581</name>
</gene>
<dbReference type="InterPro" id="IPR043159">
    <property type="entry name" value="Lectin_gal-bd_sf"/>
</dbReference>
<reference evidence="3" key="2">
    <citation type="submission" date="2023-04" db="EMBL/GenBank/DDBJ databases">
        <authorList>
            <person name="Bu L."/>
            <person name="Lu L."/>
            <person name="Laidemitt M.R."/>
            <person name="Zhang S.M."/>
            <person name="Mutuku M."/>
            <person name="Mkoji G."/>
            <person name="Steinauer M."/>
            <person name="Loker E.S."/>
        </authorList>
    </citation>
    <scope>NUCLEOTIDE SEQUENCE</scope>
    <source>
        <strain evidence="3">KasaAsao</strain>
        <tissue evidence="3">Whole Snail</tissue>
    </source>
</reference>
<reference evidence="3" key="1">
    <citation type="journal article" date="2023" name="PLoS Negl. Trop. Dis.">
        <title>A genome sequence for Biomphalaria pfeifferi, the major vector snail for the human-infecting parasite Schistosoma mansoni.</title>
        <authorList>
            <person name="Bu L."/>
            <person name="Lu L."/>
            <person name="Laidemitt M.R."/>
            <person name="Zhang S.M."/>
            <person name="Mutuku M."/>
            <person name="Mkoji G."/>
            <person name="Steinauer M."/>
            <person name="Loker E.S."/>
        </authorList>
    </citation>
    <scope>NUCLEOTIDE SEQUENCE</scope>
    <source>
        <strain evidence="3">KasaAsao</strain>
    </source>
</reference>
<evidence type="ECO:0000313" key="3">
    <source>
        <dbReference type="EMBL" id="KAK0068618.1"/>
    </source>
</evidence>
<dbReference type="Pfam" id="PF02140">
    <property type="entry name" value="SUEL_Lectin"/>
    <property type="match status" value="1"/>
</dbReference>
<comment type="caution">
    <text evidence="3">The sequence shown here is derived from an EMBL/GenBank/DDBJ whole genome shotgun (WGS) entry which is preliminary data.</text>
</comment>
<dbReference type="CDD" id="cd22823">
    <property type="entry name" value="Gal_Rha_Lectin"/>
    <property type="match status" value="1"/>
</dbReference>
<dbReference type="Proteomes" id="UP001233172">
    <property type="component" value="Unassembled WGS sequence"/>
</dbReference>